<proteinExistence type="predicted"/>
<comment type="caution">
    <text evidence="3">The sequence shown here is derived from an EMBL/GenBank/DDBJ whole genome shotgun (WGS) entry which is preliminary data.</text>
</comment>
<dbReference type="SUPFAM" id="SSF54523">
    <property type="entry name" value="Pili subunits"/>
    <property type="match status" value="1"/>
</dbReference>
<keyword evidence="4" id="KW-1185">Reference proteome</keyword>
<dbReference type="EMBL" id="JBGUBD010000001">
    <property type="protein sequence ID" value="MFA9476981.1"/>
    <property type="molecule type" value="Genomic_DNA"/>
</dbReference>
<dbReference type="NCBIfam" id="TIGR02532">
    <property type="entry name" value="IV_pilin_GFxxxE"/>
    <property type="match status" value="1"/>
</dbReference>
<dbReference type="RefSeq" id="WP_425343905.1">
    <property type="nucleotide sequence ID" value="NZ_JBGUBD010000001.1"/>
</dbReference>
<evidence type="ECO:0000256" key="1">
    <source>
        <dbReference type="ARBA" id="ARBA00022481"/>
    </source>
</evidence>
<sequence length="236" mass="26142">MTYVSQRNSPRARPGHLGWYGVGFTLIELLVVISIIAILIAILLPALQGARAQARTIACLSGERQMGLALHMYLGDNNDYFPLKNFSGSSQWFRVLHRHYMDVPLNVIFNCPSGELQWPSIGVHTIGYGYNQVNNVGPPGLPGSRLPDLHEPSRTVTIGDSWGLTTSQVFVASGPQERFEIRHSLSGARRLNGRHPAETANVLFADGHAQTRNAHETTIDETLWDLYGKGWWGDAQ</sequence>
<organism evidence="3 4">
    <name type="scientific">Natronomicrosphaera hydrolytica</name>
    <dbReference type="NCBI Taxonomy" id="3242702"/>
    <lineage>
        <taxon>Bacteria</taxon>
        <taxon>Pseudomonadati</taxon>
        <taxon>Planctomycetota</taxon>
        <taxon>Phycisphaerae</taxon>
        <taxon>Phycisphaerales</taxon>
        <taxon>Phycisphaeraceae</taxon>
        <taxon>Natronomicrosphaera</taxon>
    </lineage>
</organism>
<evidence type="ECO:0000313" key="4">
    <source>
        <dbReference type="Proteomes" id="UP001575105"/>
    </source>
</evidence>
<evidence type="ECO:0000256" key="2">
    <source>
        <dbReference type="SAM" id="Phobius"/>
    </source>
</evidence>
<reference evidence="3 4" key="1">
    <citation type="submission" date="2024-08" db="EMBL/GenBank/DDBJ databases">
        <title>Whole-genome sequencing of halo(alkali)philic microorganisms from hypersaline lakes.</title>
        <authorList>
            <person name="Sorokin D.Y."/>
            <person name="Merkel A.Y."/>
            <person name="Messina E."/>
            <person name="Yakimov M."/>
        </authorList>
    </citation>
    <scope>NUCLEOTIDE SEQUENCE [LARGE SCALE GENOMIC DNA]</scope>
    <source>
        <strain evidence="3 4">AB-hyl4</strain>
    </source>
</reference>
<dbReference type="PANTHER" id="PTHR30093:SF2">
    <property type="entry name" value="TYPE II SECRETION SYSTEM PROTEIN H"/>
    <property type="match status" value="1"/>
</dbReference>
<accession>A0ABV4U2H1</accession>
<gene>
    <name evidence="3" type="ORF">ACERK3_01615</name>
</gene>
<dbReference type="PANTHER" id="PTHR30093">
    <property type="entry name" value="GENERAL SECRETION PATHWAY PROTEIN G"/>
    <property type="match status" value="1"/>
</dbReference>
<dbReference type="Pfam" id="PF07963">
    <property type="entry name" value="N_methyl"/>
    <property type="match status" value="1"/>
</dbReference>
<dbReference type="Gene3D" id="3.30.700.10">
    <property type="entry name" value="Glycoprotein, Type 4 Pilin"/>
    <property type="match status" value="1"/>
</dbReference>
<dbReference type="InterPro" id="IPR045584">
    <property type="entry name" value="Pilin-like"/>
</dbReference>
<keyword evidence="1" id="KW-0488">Methylation</keyword>
<keyword evidence="2" id="KW-0812">Transmembrane</keyword>
<dbReference type="InterPro" id="IPR000983">
    <property type="entry name" value="Bac_GSPG_pilin"/>
</dbReference>
<feature type="transmembrane region" description="Helical" evidence="2">
    <location>
        <begin position="20"/>
        <end position="47"/>
    </location>
</feature>
<protein>
    <submittedName>
        <fullName evidence="3">Type II secretion system protein</fullName>
    </submittedName>
</protein>
<dbReference type="Proteomes" id="UP001575105">
    <property type="component" value="Unassembled WGS sequence"/>
</dbReference>
<evidence type="ECO:0000313" key="3">
    <source>
        <dbReference type="EMBL" id="MFA9476981.1"/>
    </source>
</evidence>
<keyword evidence="2" id="KW-1133">Transmembrane helix</keyword>
<name>A0ABV4U2H1_9BACT</name>
<keyword evidence="2" id="KW-0472">Membrane</keyword>
<dbReference type="PRINTS" id="PR00813">
    <property type="entry name" value="BCTERIALGSPG"/>
</dbReference>
<dbReference type="InterPro" id="IPR012902">
    <property type="entry name" value="N_methyl_site"/>
</dbReference>